<protein>
    <recommendedName>
        <fullName evidence="1">B30.2/SPRY domain-containing protein</fullName>
    </recommendedName>
</protein>
<reference evidence="2 3" key="1">
    <citation type="submission" date="2021-04" db="EMBL/GenBank/DDBJ databases">
        <authorList>
            <person name="De Guttry C."/>
            <person name="Zahm M."/>
            <person name="Klopp C."/>
            <person name="Cabau C."/>
            <person name="Louis A."/>
            <person name="Berthelot C."/>
            <person name="Parey E."/>
            <person name="Roest Crollius H."/>
            <person name="Montfort J."/>
            <person name="Robinson-Rechavi M."/>
            <person name="Bucao C."/>
            <person name="Bouchez O."/>
            <person name="Gislard M."/>
            <person name="Lluch J."/>
            <person name="Milhes M."/>
            <person name="Lampietro C."/>
            <person name="Lopez Roques C."/>
            <person name="Donnadieu C."/>
            <person name="Braasch I."/>
            <person name="Desvignes T."/>
            <person name="Postlethwait J."/>
            <person name="Bobe J."/>
            <person name="Wedekind C."/>
            <person name="Guiguen Y."/>
        </authorList>
    </citation>
    <scope>NUCLEOTIDE SEQUENCE [LARGE SCALE GENOMIC DNA]</scope>
    <source>
        <strain evidence="2">Cs_M1</strain>
        <tissue evidence="2">Blood</tissue>
    </source>
</reference>
<dbReference type="SUPFAM" id="SSF49899">
    <property type="entry name" value="Concanavalin A-like lectins/glucanases"/>
    <property type="match status" value="1"/>
</dbReference>
<keyword evidence="3" id="KW-1185">Reference proteome</keyword>
<dbReference type="PRINTS" id="PR01407">
    <property type="entry name" value="BUTYPHLNCDUF"/>
</dbReference>
<proteinExistence type="predicted"/>
<gene>
    <name evidence="2" type="ORF">J4Q44_G00261330</name>
</gene>
<accession>A0AAN8QFF3</accession>
<dbReference type="Proteomes" id="UP001356427">
    <property type="component" value="Unassembled WGS sequence"/>
</dbReference>
<evidence type="ECO:0000313" key="2">
    <source>
        <dbReference type="EMBL" id="KAK6303679.1"/>
    </source>
</evidence>
<dbReference type="InterPro" id="IPR003879">
    <property type="entry name" value="Butyrophylin_SPRY"/>
</dbReference>
<dbReference type="InterPro" id="IPR043136">
    <property type="entry name" value="B30.2/SPRY_sf"/>
</dbReference>
<dbReference type="Gene3D" id="2.60.120.920">
    <property type="match status" value="1"/>
</dbReference>
<dbReference type="PROSITE" id="PS50188">
    <property type="entry name" value="B302_SPRY"/>
    <property type="match status" value="1"/>
</dbReference>
<organism evidence="2 3">
    <name type="scientific">Coregonus suidteri</name>
    <dbReference type="NCBI Taxonomy" id="861788"/>
    <lineage>
        <taxon>Eukaryota</taxon>
        <taxon>Metazoa</taxon>
        <taxon>Chordata</taxon>
        <taxon>Craniata</taxon>
        <taxon>Vertebrata</taxon>
        <taxon>Euteleostomi</taxon>
        <taxon>Actinopterygii</taxon>
        <taxon>Neopterygii</taxon>
        <taxon>Teleostei</taxon>
        <taxon>Protacanthopterygii</taxon>
        <taxon>Salmoniformes</taxon>
        <taxon>Salmonidae</taxon>
        <taxon>Coregoninae</taxon>
        <taxon>Coregonus</taxon>
    </lineage>
</organism>
<comment type="caution">
    <text evidence="2">The sequence shown here is derived from an EMBL/GenBank/DDBJ whole genome shotgun (WGS) entry which is preliminary data.</text>
</comment>
<sequence>MTTNQRVPVPLVGKPDRVGILLDYEAGLISLVDIPKAKVIHSLRAMFRGPLCPALGFLHLHFSHLADALIQSDLQLSECIHFHTGPPWESNPQPRCCKRHALPTELHPCRPFPPLPWTTLANCAPPHGSPGRGRLRQSGFKPGSLVAQIALRCSALHHCATREACGMESCLHTQVWGSLNA</sequence>
<name>A0AAN8QFF3_9TELE</name>
<evidence type="ECO:0000259" key="1">
    <source>
        <dbReference type="PROSITE" id="PS50188"/>
    </source>
</evidence>
<dbReference type="EMBL" id="JAGTTL010000024">
    <property type="protein sequence ID" value="KAK6303679.1"/>
    <property type="molecule type" value="Genomic_DNA"/>
</dbReference>
<dbReference type="AlphaFoldDB" id="A0AAN8QFF3"/>
<feature type="domain" description="B30.2/SPRY" evidence="1">
    <location>
        <begin position="1"/>
        <end position="74"/>
    </location>
</feature>
<dbReference type="InterPro" id="IPR001870">
    <property type="entry name" value="B30.2/SPRY"/>
</dbReference>
<evidence type="ECO:0000313" key="3">
    <source>
        <dbReference type="Proteomes" id="UP001356427"/>
    </source>
</evidence>
<dbReference type="InterPro" id="IPR013320">
    <property type="entry name" value="ConA-like_dom_sf"/>
</dbReference>